<reference evidence="1 2" key="1">
    <citation type="submission" date="2023-07" db="EMBL/GenBank/DDBJ databases">
        <title>Genomic Encyclopedia of Type Strains, Phase IV (KMG-IV): sequencing the most valuable type-strain genomes for metagenomic binning, comparative biology and taxonomic classification.</title>
        <authorList>
            <person name="Goeker M."/>
        </authorList>
    </citation>
    <scope>NUCLEOTIDE SEQUENCE [LARGE SCALE GENOMIC DNA]</scope>
    <source>
        <strain evidence="1 2">B6-8</strain>
    </source>
</reference>
<organism evidence="1 2">
    <name type="scientific">Kaistia dalseonensis</name>
    <dbReference type="NCBI Taxonomy" id="410840"/>
    <lineage>
        <taxon>Bacteria</taxon>
        <taxon>Pseudomonadati</taxon>
        <taxon>Pseudomonadota</taxon>
        <taxon>Alphaproteobacteria</taxon>
        <taxon>Hyphomicrobiales</taxon>
        <taxon>Kaistiaceae</taxon>
        <taxon>Kaistia</taxon>
    </lineage>
</organism>
<keyword evidence="2" id="KW-1185">Reference proteome</keyword>
<dbReference type="RefSeq" id="WP_266349973.1">
    <property type="nucleotide sequence ID" value="NZ_JAPKNG010000005.1"/>
</dbReference>
<comment type="caution">
    <text evidence="1">The sequence shown here is derived from an EMBL/GenBank/DDBJ whole genome shotgun (WGS) entry which is preliminary data.</text>
</comment>
<gene>
    <name evidence="1" type="ORF">QO014_003470</name>
</gene>
<name>A0ABU0H9R7_9HYPH</name>
<protein>
    <submittedName>
        <fullName evidence="1">Uncharacterized protein</fullName>
    </submittedName>
</protein>
<sequence>MPQSTETVVHERRVRVRFDRRELELLIAEAAAREAGILVTDVVCKVTFEDATEGSPAYRVGVRAVVDIVEKLGPPGSAA</sequence>
<evidence type="ECO:0000313" key="1">
    <source>
        <dbReference type="EMBL" id="MDQ0439069.1"/>
    </source>
</evidence>
<proteinExistence type="predicted"/>
<evidence type="ECO:0000313" key="2">
    <source>
        <dbReference type="Proteomes" id="UP001241603"/>
    </source>
</evidence>
<dbReference type="EMBL" id="JAUSVO010000005">
    <property type="protein sequence ID" value="MDQ0439069.1"/>
    <property type="molecule type" value="Genomic_DNA"/>
</dbReference>
<accession>A0ABU0H9R7</accession>
<dbReference type="Proteomes" id="UP001241603">
    <property type="component" value="Unassembled WGS sequence"/>
</dbReference>